<evidence type="ECO:0008006" key="5">
    <source>
        <dbReference type="Google" id="ProtNLM"/>
    </source>
</evidence>
<organism evidence="3 4">
    <name type="scientific">Kribbella pittospori</name>
    <dbReference type="NCBI Taxonomy" id="722689"/>
    <lineage>
        <taxon>Bacteria</taxon>
        <taxon>Bacillati</taxon>
        <taxon>Actinomycetota</taxon>
        <taxon>Actinomycetes</taxon>
        <taxon>Propionibacteriales</taxon>
        <taxon>Kribbellaceae</taxon>
        <taxon>Kribbella</taxon>
    </lineage>
</organism>
<accession>A0A4V2M876</accession>
<gene>
    <name evidence="3" type="ORF">E0H73_41165</name>
</gene>
<feature type="compositionally biased region" description="Low complexity" evidence="2">
    <location>
        <begin position="338"/>
        <end position="349"/>
    </location>
</feature>
<dbReference type="AlphaFoldDB" id="A0A4V2M876"/>
<proteinExistence type="predicted"/>
<evidence type="ECO:0000313" key="4">
    <source>
        <dbReference type="Proteomes" id="UP000291144"/>
    </source>
</evidence>
<feature type="coiled-coil region" evidence="1">
    <location>
        <begin position="383"/>
        <end position="438"/>
    </location>
</feature>
<dbReference type="EMBL" id="SJKB01000024">
    <property type="protein sequence ID" value="TCC50482.1"/>
    <property type="molecule type" value="Genomic_DNA"/>
</dbReference>
<keyword evidence="4" id="KW-1185">Reference proteome</keyword>
<dbReference type="Proteomes" id="UP000291144">
    <property type="component" value="Unassembled WGS sequence"/>
</dbReference>
<evidence type="ECO:0000313" key="3">
    <source>
        <dbReference type="EMBL" id="TCC50482.1"/>
    </source>
</evidence>
<keyword evidence="1" id="KW-0175">Coiled coil</keyword>
<feature type="region of interest" description="Disordered" evidence="2">
    <location>
        <begin position="338"/>
        <end position="378"/>
    </location>
</feature>
<name>A0A4V2M876_9ACTN</name>
<evidence type="ECO:0000256" key="1">
    <source>
        <dbReference type="SAM" id="Coils"/>
    </source>
</evidence>
<reference evidence="3 4" key="1">
    <citation type="submission" date="2019-02" db="EMBL/GenBank/DDBJ databases">
        <title>Kribbella capetownensis sp. nov. and Kribbella speibonae sp. nov., isolated from soil.</title>
        <authorList>
            <person name="Curtis S.M."/>
            <person name="Norton I."/>
            <person name="Everest G.J."/>
            <person name="Meyers P.R."/>
        </authorList>
    </citation>
    <scope>NUCLEOTIDE SEQUENCE [LARGE SCALE GENOMIC DNA]</scope>
    <source>
        <strain evidence="3 4">NRRL B-24813</strain>
    </source>
</reference>
<comment type="caution">
    <text evidence="3">The sequence shown here is derived from an EMBL/GenBank/DDBJ whole genome shotgun (WGS) entry which is preliminary data.</text>
</comment>
<dbReference type="RefSeq" id="WP_131365970.1">
    <property type="nucleotide sequence ID" value="NZ_SJKB01000024.1"/>
</dbReference>
<feature type="compositionally biased region" description="Basic and acidic residues" evidence="2">
    <location>
        <begin position="360"/>
        <end position="372"/>
    </location>
</feature>
<protein>
    <recommendedName>
        <fullName evidence="5">S1 motif domain-containing protein</fullName>
    </recommendedName>
</protein>
<sequence length="591" mass="64496">MVEVQRIVDDRGAVALADRLNGNSRTRPIVVITTAAGKGEPYIDPEAVLCEVADLADIYLIATGPHTWTFSGKMPEGTQVYGGAGRAYPVGHDGVTRPLLSPLRFAYNEQEGERSTRALIADALQMAAASGLVQRSPVRRRARGEAEVIGFPVPGRALVKLDGQVAQVAQELTLSSVPLERILAVGMRVLGYLDTDTRRLDITESLLPADVAVRAYRVGDVVLTEVASVHADQAELLLHPEIRITVTRADVTGNDLDDLRDLMTPGEVVPARVQTEGPTWHLSLADVDDHETPVPATALVYGGPPWLPLAPPSGHVPSGDDQAAAEVANAAVLAMARPSPTTPSATPETLRPRPTPAIFDKQRQTKPADRPPKQATESMTLTIDALRGRVKSLEHQLDQVRDELRAGTAERAALVLMRQELERQVARLEHDLQFQRAQLRKAKKPTATAAPQPLPEFADREQAFRYAVLTAWAKRTPAGEQPLLPLPEYDLGAHFLDSLTEIAGVRLEKVADVAVEILTGRVQNVAGRQVHQLRESLSPGAPYVRRTADDATCWRAALQVNSPQARRIHYWILPGGRVEFSRITLHDDYRP</sequence>
<evidence type="ECO:0000256" key="2">
    <source>
        <dbReference type="SAM" id="MobiDB-lite"/>
    </source>
</evidence>
<dbReference type="OrthoDB" id="8452205at2"/>